<dbReference type="Gene3D" id="2.40.50.140">
    <property type="entry name" value="Nucleic acid-binding proteins"/>
    <property type="match status" value="1"/>
</dbReference>
<feature type="domain" description="NfeD-like C-terminal" evidence="6">
    <location>
        <begin position="82"/>
        <end position="138"/>
    </location>
</feature>
<dbReference type="GO" id="GO:0005886">
    <property type="term" value="C:plasma membrane"/>
    <property type="evidence" value="ECO:0007669"/>
    <property type="project" value="TreeGrafter"/>
</dbReference>
<accession>A0A8T8KAD8</accession>
<dbReference type="OrthoDB" id="29132at2157"/>
<evidence type="ECO:0000313" key="8">
    <source>
        <dbReference type="Proteomes" id="UP000681041"/>
    </source>
</evidence>
<name>A0A8T8KAD8_9EURY</name>
<dbReference type="AlphaFoldDB" id="A0A8T8KAD8"/>
<protein>
    <submittedName>
        <fullName evidence="7">NfeD family protein</fullName>
    </submittedName>
</protein>
<organism evidence="7 8">
    <name type="scientific">Methanobacterium alkalithermotolerans</name>
    <dbReference type="NCBI Taxonomy" id="2731220"/>
    <lineage>
        <taxon>Archaea</taxon>
        <taxon>Methanobacteriati</taxon>
        <taxon>Methanobacteriota</taxon>
        <taxon>Methanomada group</taxon>
        <taxon>Methanobacteria</taxon>
        <taxon>Methanobacteriales</taxon>
        <taxon>Methanobacteriaceae</taxon>
        <taxon>Methanobacterium</taxon>
    </lineage>
</organism>
<dbReference type="InterPro" id="IPR012340">
    <property type="entry name" value="NA-bd_OB-fold"/>
</dbReference>
<evidence type="ECO:0000256" key="3">
    <source>
        <dbReference type="ARBA" id="ARBA00022989"/>
    </source>
</evidence>
<dbReference type="GeneID" id="64820782"/>
<evidence type="ECO:0000256" key="1">
    <source>
        <dbReference type="ARBA" id="ARBA00004141"/>
    </source>
</evidence>
<dbReference type="InterPro" id="IPR002810">
    <property type="entry name" value="NfeD-like_C"/>
</dbReference>
<dbReference type="SUPFAM" id="SSF141322">
    <property type="entry name" value="NfeD domain-like"/>
    <property type="match status" value="1"/>
</dbReference>
<keyword evidence="2 5" id="KW-0812">Transmembrane</keyword>
<keyword evidence="4 5" id="KW-0472">Membrane</keyword>
<dbReference type="PANTHER" id="PTHR33507">
    <property type="entry name" value="INNER MEMBRANE PROTEIN YBBJ"/>
    <property type="match status" value="1"/>
</dbReference>
<feature type="transmembrane region" description="Helical" evidence="5">
    <location>
        <begin position="50"/>
        <end position="68"/>
    </location>
</feature>
<evidence type="ECO:0000256" key="2">
    <source>
        <dbReference type="ARBA" id="ARBA00022692"/>
    </source>
</evidence>
<gene>
    <name evidence="7" type="ORF">HYG87_08415</name>
</gene>
<dbReference type="InterPro" id="IPR052165">
    <property type="entry name" value="Membrane_assoc_protease"/>
</dbReference>
<feature type="transmembrane region" description="Helical" evidence="5">
    <location>
        <begin position="7"/>
        <end position="30"/>
    </location>
</feature>
<proteinExistence type="predicted"/>
<evidence type="ECO:0000256" key="4">
    <source>
        <dbReference type="ARBA" id="ARBA00023136"/>
    </source>
</evidence>
<dbReference type="Proteomes" id="UP000681041">
    <property type="component" value="Chromosome"/>
</dbReference>
<dbReference type="EMBL" id="CP058560">
    <property type="protein sequence ID" value="QUH23780.1"/>
    <property type="molecule type" value="Genomic_DNA"/>
</dbReference>
<evidence type="ECO:0000256" key="5">
    <source>
        <dbReference type="SAM" id="Phobius"/>
    </source>
</evidence>
<dbReference type="Pfam" id="PF01957">
    <property type="entry name" value="NfeD"/>
    <property type="match status" value="1"/>
</dbReference>
<evidence type="ECO:0000313" key="7">
    <source>
        <dbReference type="EMBL" id="QUH23780.1"/>
    </source>
</evidence>
<keyword evidence="3 5" id="KW-1133">Transmembrane helix</keyword>
<dbReference type="PANTHER" id="PTHR33507:SF3">
    <property type="entry name" value="INNER MEMBRANE PROTEIN YBBJ"/>
    <property type="match status" value="1"/>
</dbReference>
<dbReference type="KEGG" id="meme:HYG87_08415"/>
<dbReference type="RefSeq" id="WP_211532736.1">
    <property type="nucleotide sequence ID" value="NZ_CP058560.1"/>
</dbReference>
<evidence type="ECO:0000259" key="6">
    <source>
        <dbReference type="Pfam" id="PF01957"/>
    </source>
</evidence>
<keyword evidence="8" id="KW-1185">Reference proteome</keyword>
<comment type="subcellular location">
    <subcellularLocation>
        <location evidence="1">Membrane</location>
        <topology evidence="1">Multi-pass membrane protein</topology>
    </subcellularLocation>
</comment>
<reference evidence="7" key="1">
    <citation type="submission" date="2020-07" db="EMBL/GenBank/DDBJ databases">
        <title>Methanobacterium. sp. MethCan genome.</title>
        <authorList>
            <person name="Postec A."/>
            <person name="Quemeneur M."/>
        </authorList>
    </citation>
    <scope>NUCLEOTIDE SEQUENCE</scope>
    <source>
        <strain evidence="7">MethCAN</strain>
    </source>
</reference>
<sequence>MIDVQAWIFIAALCFLGEMLTVSFFLLWFGVGASVSAVLSYLGFDPLTQFIAFIIISVILLALSRPFAARITKDSPKKATSERLIGQKGLVIEELTPEKGGIVKVEGDTWRAISSQTIKEGEYVFIKEIRGVKLIVEPFKSLDDNK</sequence>